<dbReference type="EMBL" id="JACGWO010000013">
    <property type="protein sequence ID" value="KAK4413075.1"/>
    <property type="molecule type" value="Genomic_DNA"/>
</dbReference>
<dbReference type="AlphaFoldDB" id="A0AAE2C8X0"/>
<protein>
    <recommendedName>
        <fullName evidence="1">Retrotransposon gag domain-containing protein</fullName>
    </recommendedName>
</protein>
<reference evidence="2" key="1">
    <citation type="submission" date="2020-06" db="EMBL/GenBank/DDBJ databases">
        <authorList>
            <person name="Li T."/>
            <person name="Hu X."/>
            <person name="Zhang T."/>
            <person name="Song X."/>
            <person name="Zhang H."/>
            <person name="Dai N."/>
            <person name="Sheng W."/>
            <person name="Hou X."/>
            <person name="Wei L."/>
        </authorList>
    </citation>
    <scope>NUCLEOTIDE SEQUENCE</scope>
    <source>
        <strain evidence="2">3651</strain>
        <tissue evidence="2">Leaf</tissue>
    </source>
</reference>
<sequence length="330" mass="37716">MEAKVKLAAVHLEGKALQWDQVCMKARITREMPHREEYVCALNDRFRTFFYEDPMSELVNLKQIGTTQEFLDKFYELLNSLELPEPYAVSCFLGGLKTDISIPVRMFKPKNIQEAINLAKLEEQANVITGRRKKFKHPNLLTYSHKPTIYSHGNRTSNYITPSDHAPTITSTDFNNRQQGSASKPIVQSRRLRTQEMDEKWSKGLSYWCDEKYTVVIEGDEEPEPPDIEEPVVEVAEGTKERRMTNFHISINAVAGVHTYNTMRVIGSSKEKSISILIDTGSTHDFLGLQVAKKLGKQQRPCLLRRPMGINCIVHTLAEGSNGKCREWNL</sequence>
<name>A0AAE2C8X0_9LAMI</name>
<evidence type="ECO:0000313" key="2">
    <source>
        <dbReference type="EMBL" id="KAK4413075.1"/>
    </source>
</evidence>
<gene>
    <name evidence="2" type="ORF">Salat_2954700</name>
</gene>
<dbReference type="Pfam" id="PF03732">
    <property type="entry name" value="Retrotrans_gag"/>
    <property type="match status" value="1"/>
</dbReference>
<proteinExistence type="predicted"/>
<organism evidence="2 3">
    <name type="scientific">Sesamum alatum</name>
    <dbReference type="NCBI Taxonomy" id="300844"/>
    <lineage>
        <taxon>Eukaryota</taxon>
        <taxon>Viridiplantae</taxon>
        <taxon>Streptophyta</taxon>
        <taxon>Embryophyta</taxon>
        <taxon>Tracheophyta</taxon>
        <taxon>Spermatophyta</taxon>
        <taxon>Magnoliopsida</taxon>
        <taxon>eudicotyledons</taxon>
        <taxon>Gunneridae</taxon>
        <taxon>Pentapetalae</taxon>
        <taxon>asterids</taxon>
        <taxon>lamiids</taxon>
        <taxon>Lamiales</taxon>
        <taxon>Pedaliaceae</taxon>
        <taxon>Sesamum</taxon>
    </lineage>
</organism>
<feature type="domain" description="Retrotransposon gag" evidence="1">
    <location>
        <begin position="6"/>
        <end position="97"/>
    </location>
</feature>
<dbReference type="Proteomes" id="UP001293254">
    <property type="component" value="Unassembled WGS sequence"/>
</dbReference>
<accession>A0AAE2C8X0</accession>
<comment type="caution">
    <text evidence="2">The sequence shown here is derived from an EMBL/GenBank/DDBJ whole genome shotgun (WGS) entry which is preliminary data.</text>
</comment>
<keyword evidence="3" id="KW-1185">Reference proteome</keyword>
<dbReference type="InterPro" id="IPR005162">
    <property type="entry name" value="Retrotrans_gag_dom"/>
</dbReference>
<evidence type="ECO:0000313" key="3">
    <source>
        <dbReference type="Proteomes" id="UP001293254"/>
    </source>
</evidence>
<reference evidence="2" key="2">
    <citation type="journal article" date="2024" name="Plant">
        <title>Genomic evolution and insights into agronomic trait innovations of Sesamum species.</title>
        <authorList>
            <person name="Miao H."/>
            <person name="Wang L."/>
            <person name="Qu L."/>
            <person name="Liu H."/>
            <person name="Sun Y."/>
            <person name="Le M."/>
            <person name="Wang Q."/>
            <person name="Wei S."/>
            <person name="Zheng Y."/>
            <person name="Lin W."/>
            <person name="Duan Y."/>
            <person name="Cao H."/>
            <person name="Xiong S."/>
            <person name="Wang X."/>
            <person name="Wei L."/>
            <person name="Li C."/>
            <person name="Ma Q."/>
            <person name="Ju M."/>
            <person name="Zhao R."/>
            <person name="Li G."/>
            <person name="Mu C."/>
            <person name="Tian Q."/>
            <person name="Mei H."/>
            <person name="Zhang T."/>
            <person name="Gao T."/>
            <person name="Zhang H."/>
        </authorList>
    </citation>
    <scope>NUCLEOTIDE SEQUENCE</scope>
    <source>
        <strain evidence="2">3651</strain>
    </source>
</reference>
<evidence type="ECO:0000259" key="1">
    <source>
        <dbReference type="Pfam" id="PF03732"/>
    </source>
</evidence>